<feature type="domain" description="Hemerythrin-like" evidence="1">
    <location>
        <begin position="82"/>
        <end position="206"/>
    </location>
</feature>
<dbReference type="InterPro" id="IPR012312">
    <property type="entry name" value="Hemerythrin-like"/>
</dbReference>
<evidence type="ECO:0000313" key="4">
    <source>
        <dbReference type="Proteomes" id="UP000002383"/>
    </source>
</evidence>
<keyword evidence="4" id="KW-1185">Reference proteome</keyword>
<dbReference type="EMBL" id="CP001339">
    <property type="protein sequence ID" value="ACL74206.1"/>
    <property type="molecule type" value="Genomic_DNA"/>
</dbReference>
<dbReference type="KEGG" id="tgr:Tgr7_3137"/>
<dbReference type="Pfam" id="PF01814">
    <property type="entry name" value="Hemerythrin"/>
    <property type="match status" value="1"/>
</dbReference>
<name>B8GQI2_THISH</name>
<gene>
    <name evidence="3" type="ordered locus">Tgr7_3137</name>
</gene>
<reference evidence="3 4" key="1">
    <citation type="journal article" date="2011" name="Stand. Genomic Sci.">
        <title>Complete genome sequence of 'Thioalkalivibrio sulfidophilus' HL-EbGr7.</title>
        <authorList>
            <person name="Muyzer G."/>
            <person name="Sorokin D.Y."/>
            <person name="Mavromatis K."/>
            <person name="Lapidus A."/>
            <person name="Clum A."/>
            <person name="Ivanova N."/>
            <person name="Pati A."/>
            <person name="d'Haeseleer P."/>
            <person name="Woyke T."/>
            <person name="Kyrpides N.C."/>
        </authorList>
    </citation>
    <scope>NUCLEOTIDE SEQUENCE [LARGE SCALE GENOMIC DNA]</scope>
    <source>
        <strain evidence="3 4">HL-EbGR7</strain>
    </source>
</reference>
<organism evidence="3 4">
    <name type="scientific">Thioalkalivibrio sulfidiphilus (strain HL-EbGR7)</name>
    <dbReference type="NCBI Taxonomy" id="396588"/>
    <lineage>
        <taxon>Bacteria</taxon>
        <taxon>Pseudomonadati</taxon>
        <taxon>Pseudomonadota</taxon>
        <taxon>Gammaproteobacteria</taxon>
        <taxon>Chromatiales</taxon>
        <taxon>Ectothiorhodospiraceae</taxon>
        <taxon>Thioalkalivibrio</taxon>
    </lineage>
</organism>
<accession>B8GQI2</accession>
<dbReference type="STRING" id="396588.Tgr7_3137"/>
<sequence>MADFSLDLRGLGSHAHTRAYYTLKELRPGQLFEVLLDQAPEMLMEALSLQLRHGIHWQTDAAGPPLWRLSVRRREDVEPVDLVDLLTRDHLRIDRLFASALHKVNAEDLAGAEPDFRTYVTGLRRHIQVENELIVPLLDLPRHPSGQDPTSVMLREHEEILEQTALLESQFDEGVDAGWEVAPYFALISGALAKHEGREETNLFPHWSRALRSLPDGGTELLARAKAILAGESRDAKAR</sequence>
<protein>
    <submittedName>
        <fullName evidence="3">Hemerythrin HHE cation binding domain protein</fullName>
    </submittedName>
</protein>
<evidence type="ECO:0000313" key="3">
    <source>
        <dbReference type="EMBL" id="ACL74206.1"/>
    </source>
</evidence>
<dbReference type="Gene3D" id="1.20.120.520">
    <property type="entry name" value="nmb1532 protein domain like"/>
    <property type="match status" value="1"/>
</dbReference>
<dbReference type="OrthoDB" id="5293910at2"/>
<dbReference type="RefSeq" id="WP_012639668.1">
    <property type="nucleotide sequence ID" value="NC_011901.1"/>
</dbReference>
<dbReference type="AlphaFoldDB" id="B8GQI2"/>
<evidence type="ECO:0000259" key="1">
    <source>
        <dbReference type="Pfam" id="PF01814"/>
    </source>
</evidence>
<dbReference type="Proteomes" id="UP000002383">
    <property type="component" value="Chromosome"/>
</dbReference>
<proteinExistence type="predicted"/>
<dbReference type="eggNOG" id="COG5592">
    <property type="taxonomic scope" value="Bacteria"/>
</dbReference>
<dbReference type="InterPro" id="IPR018720">
    <property type="entry name" value="DUF2249"/>
</dbReference>
<dbReference type="Pfam" id="PF10006">
    <property type="entry name" value="DUF2249"/>
    <property type="match status" value="1"/>
</dbReference>
<feature type="domain" description="DUF2249" evidence="2">
    <location>
        <begin position="6"/>
        <end position="73"/>
    </location>
</feature>
<evidence type="ECO:0000259" key="2">
    <source>
        <dbReference type="Pfam" id="PF10006"/>
    </source>
</evidence>
<dbReference type="HOGENOM" id="CLU_073779_0_0_6"/>